<keyword evidence="1" id="KW-0540">Nuclease</keyword>
<dbReference type="InterPro" id="IPR027417">
    <property type="entry name" value="P-loop_NTPase"/>
</dbReference>
<dbReference type="PANTHER" id="PTHR37291">
    <property type="entry name" value="5-METHYLCYTOSINE-SPECIFIC RESTRICTION ENZYME B"/>
    <property type="match status" value="1"/>
</dbReference>
<accession>A0AAU8JE02</accession>
<dbReference type="Gene3D" id="3.40.50.300">
    <property type="entry name" value="P-loop containing nucleotide triphosphate hydrolases"/>
    <property type="match status" value="1"/>
</dbReference>
<dbReference type="InterPro" id="IPR052934">
    <property type="entry name" value="Methyl-DNA_Rec/Restrict_Enz"/>
</dbReference>
<dbReference type="EMBL" id="CP159837">
    <property type="protein sequence ID" value="XCM36781.1"/>
    <property type="molecule type" value="Genomic_DNA"/>
</dbReference>
<dbReference type="GO" id="GO:0004519">
    <property type="term" value="F:endonuclease activity"/>
    <property type="evidence" value="ECO:0007669"/>
    <property type="project" value="UniProtKB-KW"/>
</dbReference>
<gene>
    <name evidence="1" type="ORF">ABWT76_005562</name>
</gene>
<dbReference type="SUPFAM" id="SSF52540">
    <property type="entry name" value="P-loop containing nucleoside triphosphate hydrolases"/>
    <property type="match status" value="1"/>
</dbReference>
<name>A0AAU8JE02_9CYAN</name>
<dbReference type="AlphaFoldDB" id="A0AAU8JE02"/>
<sequence length="393" mass="45861">MSNKPIQKIIFGSPGTGKSYRVENKIIPNQLNITDKSNIIPTVFHPEYTYGDFMGKLMPLTDDSGKVEYKYYPGHFLKAIAKAYKNIITSCIQLEKDKKDETEKYKKEIGKNLGEFTSEEKFTLEQKHKKIIKKPDNVVLVIDEINRGNSAAIFGTVFQLLDRNKSGWSQYPITISDLEKVGLLQEVGFKKYFLSKEKGYSFEYDGQTLKETEYDKYLNYIFSDLSESDRVQLQECKIKLPPNLSILATMNTSDNSIYFMDNAFKRRWDWEFINVDDDNQRDVVSIRRVNLDNNDTCAWNDFVDNLNKFICDPKHKIRKVEDKQIGYFFINEKTITEEHIKNKLMFFLWDSVFSNNRDPLTNLLGMEKGTLVTFGQFTKKVKNFVEAIKEYKG</sequence>
<dbReference type="PANTHER" id="PTHR37291:SF1">
    <property type="entry name" value="TYPE IV METHYL-DIRECTED RESTRICTION ENZYME ECOKMCRB SUBUNIT"/>
    <property type="match status" value="1"/>
</dbReference>
<keyword evidence="1" id="KW-0378">Hydrolase</keyword>
<keyword evidence="1" id="KW-0255">Endonuclease</keyword>
<proteinExistence type="predicted"/>
<evidence type="ECO:0000313" key="1">
    <source>
        <dbReference type="EMBL" id="XCM36781.1"/>
    </source>
</evidence>
<protein>
    <submittedName>
        <fullName evidence="1">Restriction endonuclease</fullName>
    </submittedName>
</protein>
<dbReference type="RefSeq" id="WP_354635292.1">
    <property type="nucleotide sequence ID" value="NZ_CP159837.1"/>
</dbReference>
<reference evidence="1" key="1">
    <citation type="submission" date="2024-07" db="EMBL/GenBank/DDBJ databases">
        <authorList>
            <person name="Kim Y.J."/>
            <person name="Jeong J.Y."/>
        </authorList>
    </citation>
    <scope>NUCLEOTIDE SEQUENCE</scope>
    <source>
        <strain evidence="1">GIHE-MW2</strain>
    </source>
</reference>
<organism evidence="1">
    <name type="scientific">Planktothricoides raciborskii GIHE-MW2</name>
    <dbReference type="NCBI Taxonomy" id="2792601"/>
    <lineage>
        <taxon>Bacteria</taxon>
        <taxon>Bacillati</taxon>
        <taxon>Cyanobacteriota</taxon>
        <taxon>Cyanophyceae</taxon>
        <taxon>Oscillatoriophycideae</taxon>
        <taxon>Oscillatoriales</taxon>
        <taxon>Oscillatoriaceae</taxon>
        <taxon>Planktothricoides</taxon>
    </lineage>
</organism>